<dbReference type="InterPro" id="IPR050898">
    <property type="entry name" value="Plant_acyltransferase"/>
</dbReference>
<organism evidence="3 4">
    <name type="scientific">Cynara cardunculus var. scolymus</name>
    <name type="common">Globe artichoke</name>
    <name type="synonym">Cynara scolymus</name>
    <dbReference type="NCBI Taxonomy" id="59895"/>
    <lineage>
        <taxon>Eukaryota</taxon>
        <taxon>Viridiplantae</taxon>
        <taxon>Streptophyta</taxon>
        <taxon>Embryophyta</taxon>
        <taxon>Tracheophyta</taxon>
        <taxon>Spermatophyta</taxon>
        <taxon>Magnoliopsida</taxon>
        <taxon>eudicotyledons</taxon>
        <taxon>Gunneridae</taxon>
        <taxon>Pentapetalae</taxon>
        <taxon>asterids</taxon>
        <taxon>campanulids</taxon>
        <taxon>Asterales</taxon>
        <taxon>Asteraceae</taxon>
        <taxon>Carduoideae</taxon>
        <taxon>Cardueae</taxon>
        <taxon>Carduinae</taxon>
        <taxon>Cynara</taxon>
    </lineage>
</organism>
<comment type="caution">
    <text evidence="3">The sequence shown here is derived from an EMBL/GenBank/DDBJ whole genome shotgun (WGS) entry which is preliminary data.</text>
</comment>
<evidence type="ECO:0000313" key="3">
    <source>
        <dbReference type="EMBL" id="KVI00027.1"/>
    </source>
</evidence>
<comment type="similarity">
    <text evidence="1">Belongs to the plant acyltransferase family.</text>
</comment>
<dbReference type="OMA" id="SFKVHRQ"/>
<dbReference type="PANTHER" id="PTHR31147">
    <property type="entry name" value="ACYL TRANSFERASE 4"/>
    <property type="match status" value="1"/>
</dbReference>
<dbReference type="PANTHER" id="PTHR31147:SF66">
    <property type="entry name" value="OS05G0315700 PROTEIN"/>
    <property type="match status" value="1"/>
</dbReference>
<name>A0A103Y005_CYNCS</name>
<protein>
    <submittedName>
        <fullName evidence="3">Chloramphenicol acetyltransferase-like domain-containing protein</fullName>
    </submittedName>
</protein>
<dbReference type="AlphaFoldDB" id="A0A103Y005"/>
<accession>A0A103Y005</accession>
<dbReference type="EMBL" id="LEKV01003402">
    <property type="protein sequence ID" value="KVI00027.1"/>
    <property type="molecule type" value="Genomic_DNA"/>
</dbReference>
<gene>
    <name evidence="3" type="ORF">Ccrd_021731</name>
</gene>
<dbReference type="GO" id="GO:0016740">
    <property type="term" value="F:transferase activity"/>
    <property type="evidence" value="ECO:0007669"/>
    <property type="project" value="UniProtKB-KW"/>
</dbReference>
<evidence type="ECO:0000256" key="1">
    <source>
        <dbReference type="ARBA" id="ARBA00009861"/>
    </source>
</evidence>
<dbReference type="STRING" id="59895.A0A103Y005"/>
<sequence length="359" mass="40205">MLQPETSLKFVVRRRAPELIAPAAPTPRELNPLSDLDHQPELRCQLHGLQFYRSHPKMANKNPATVIRDALAKVLVYYYPFAGRLREAPTQKLMVDCTGEGVIQFLTAFGEMAQGASSPSVLPVWQRELLFASEPPRATFAHHEHDVEEKTKAINDIGTKDLIQKSFFFGPNEVSTLRRRFVPEHLQRCSTFEVIAACVWRCRTIALQFDPNEEMRFLFPFNARDKLNPRLPVGYYGNAFILPSVVSTAGDLSIKPLSHVLELVTKAKALVSEGYVRSTIDLMAIKGRPLLTVPRSYILSNVARLGFSEIDFGWGKAAYGGPATGGIDAIPGLFNFYMHWTNQKGESGVLNFTFHNLTS</sequence>
<evidence type="ECO:0000256" key="2">
    <source>
        <dbReference type="ARBA" id="ARBA00022679"/>
    </source>
</evidence>
<reference evidence="3 4" key="1">
    <citation type="journal article" date="2016" name="Sci. Rep.">
        <title>The genome sequence of the outbreeding globe artichoke constructed de novo incorporating a phase-aware low-pass sequencing strategy of F1 progeny.</title>
        <authorList>
            <person name="Scaglione D."/>
            <person name="Reyes-Chin-Wo S."/>
            <person name="Acquadro A."/>
            <person name="Froenicke L."/>
            <person name="Portis E."/>
            <person name="Beitel C."/>
            <person name="Tirone M."/>
            <person name="Mauro R."/>
            <person name="Lo Monaco A."/>
            <person name="Mauromicale G."/>
            <person name="Faccioli P."/>
            <person name="Cattivelli L."/>
            <person name="Rieseberg L."/>
            <person name="Michelmore R."/>
            <person name="Lanteri S."/>
        </authorList>
    </citation>
    <scope>NUCLEOTIDE SEQUENCE [LARGE SCALE GENOMIC DNA]</scope>
    <source>
        <strain evidence="3">2C</strain>
    </source>
</reference>
<keyword evidence="4" id="KW-1185">Reference proteome</keyword>
<dbReference type="Proteomes" id="UP000243975">
    <property type="component" value="Unassembled WGS sequence"/>
</dbReference>
<evidence type="ECO:0000313" key="4">
    <source>
        <dbReference type="Proteomes" id="UP000243975"/>
    </source>
</evidence>
<keyword evidence="2" id="KW-0808">Transferase</keyword>
<proteinExistence type="inferred from homology"/>
<dbReference type="Pfam" id="PF02458">
    <property type="entry name" value="Transferase"/>
    <property type="match status" value="1"/>
</dbReference>
<dbReference type="Gene3D" id="3.30.559.10">
    <property type="entry name" value="Chloramphenicol acetyltransferase-like domain"/>
    <property type="match status" value="3"/>
</dbReference>
<dbReference type="Gramene" id="KVI00027">
    <property type="protein sequence ID" value="KVI00027"/>
    <property type="gene ID" value="Ccrd_021731"/>
</dbReference>
<dbReference type="InterPro" id="IPR023213">
    <property type="entry name" value="CAT-like_dom_sf"/>
</dbReference>